<protein>
    <recommendedName>
        <fullName evidence="5">S-layer protein</fullName>
    </recommendedName>
</protein>
<feature type="chain" id="PRO_5002802466" description="S-layer protein" evidence="2">
    <location>
        <begin position="21"/>
        <end position="399"/>
    </location>
</feature>
<dbReference type="PANTHER" id="PTHR35889:SF3">
    <property type="entry name" value="F-BOX DOMAIN-CONTAINING PROTEIN"/>
    <property type="match status" value="1"/>
</dbReference>
<gene>
    <name evidence="3" type="ORF">CfE428DRAFT_4049</name>
</gene>
<reference evidence="3 4" key="1">
    <citation type="journal article" date="2011" name="J. Bacteriol.">
        <title>Genome sequence of Chthoniobacter flavus Ellin428, an aerobic heterotrophic soil bacterium.</title>
        <authorList>
            <person name="Kant R."/>
            <person name="van Passel M.W."/>
            <person name="Palva A."/>
            <person name="Lucas S."/>
            <person name="Lapidus A."/>
            <person name="Glavina Del Rio T."/>
            <person name="Dalin E."/>
            <person name="Tice H."/>
            <person name="Bruce D."/>
            <person name="Goodwin L."/>
            <person name="Pitluck S."/>
            <person name="Larimer F.W."/>
            <person name="Land M.L."/>
            <person name="Hauser L."/>
            <person name="Sangwan P."/>
            <person name="de Vos W.M."/>
            <person name="Janssen P.H."/>
            <person name="Smidt H."/>
        </authorList>
    </citation>
    <scope>NUCLEOTIDE SEQUENCE [LARGE SCALE GENOMIC DNA]</scope>
    <source>
        <strain evidence="3 4">Ellin428</strain>
    </source>
</reference>
<keyword evidence="4" id="KW-1185">Reference proteome</keyword>
<proteinExistence type="predicted"/>
<dbReference type="PANTHER" id="PTHR35889">
    <property type="entry name" value="CYCLOINULO-OLIGOSACCHARIDE FRUCTANOTRANSFERASE-RELATED"/>
    <property type="match status" value="1"/>
</dbReference>
<organism evidence="3 4">
    <name type="scientific">Chthoniobacter flavus Ellin428</name>
    <dbReference type="NCBI Taxonomy" id="497964"/>
    <lineage>
        <taxon>Bacteria</taxon>
        <taxon>Pseudomonadati</taxon>
        <taxon>Verrucomicrobiota</taxon>
        <taxon>Spartobacteria</taxon>
        <taxon>Chthoniobacterales</taxon>
        <taxon>Chthoniobacteraceae</taxon>
        <taxon>Chthoniobacter</taxon>
    </lineage>
</organism>
<evidence type="ECO:0000256" key="2">
    <source>
        <dbReference type="SAM" id="SignalP"/>
    </source>
</evidence>
<feature type="region of interest" description="Disordered" evidence="1">
    <location>
        <begin position="361"/>
        <end position="399"/>
    </location>
</feature>
<sequence length="399" mass="43057" precursor="true">MLRKSLIFAFFAAAASVGVAEDAPRITEVTIEPHEVTLTNADQSVQFLVTLKMSDGTLRDGTRQVEYKTQLTEGSGSGDGVAAVERGRLVPKGDGAISVEASVVDPVTKQTVVASARATVRNFAVERELHFVNDIEPILTKTGCNTGGCHGKASGQNGFKLSLFAFEPKFDYDALVNEAHGRRVFPASPEESLILKKATGTIVHGGGTRFDEHSEAYKMLSRWIAQGVPYGDEKAPTVQSIEVLPRERLLAGVGEQQLRVVAHYTDGSFQDVTRQAEYKAQQPDILKVETNGLVSTLGHTGEGAVMVRYMGQVDVARVAVPFSRGLPSGSLRAFPAEEFHRRTGCRKMAQARHCPERGLLRRRIPAPRQPRRHRHAADGGGSEGLSRGPVGGQARPVGG</sequence>
<accession>B4D560</accession>
<feature type="signal peptide" evidence="2">
    <location>
        <begin position="1"/>
        <end position="20"/>
    </location>
</feature>
<dbReference type="Gene3D" id="2.60.40.1080">
    <property type="match status" value="2"/>
</dbReference>
<dbReference type="Proteomes" id="UP000005824">
    <property type="component" value="Unassembled WGS sequence"/>
</dbReference>
<keyword evidence="2" id="KW-0732">Signal</keyword>
<dbReference type="eggNOG" id="COG5492">
    <property type="taxonomic scope" value="Bacteria"/>
</dbReference>
<dbReference type="AlphaFoldDB" id="B4D560"/>
<name>B4D560_9BACT</name>
<evidence type="ECO:0000256" key="1">
    <source>
        <dbReference type="SAM" id="MobiDB-lite"/>
    </source>
</evidence>
<comment type="caution">
    <text evidence="3">The sequence shown here is derived from an EMBL/GenBank/DDBJ whole genome shotgun (WGS) entry which is preliminary data.</text>
</comment>
<feature type="compositionally biased region" description="Basic residues" evidence="1">
    <location>
        <begin position="361"/>
        <end position="375"/>
    </location>
</feature>
<evidence type="ECO:0000313" key="4">
    <source>
        <dbReference type="Proteomes" id="UP000005824"/>
    </source>
</evidence>
<dbReference type="STRING" id="497964.CfE428DRAFT_4049"/>
<evidence type="ECO:0008006" key="5">
    <source>
        <dbReference type="Google" id="ProtNLM"/>
    </source>
</evidence>
<evidence type="ECO:0000313" key="3">
    <source>
        <dbReference type="EMBL" id="EDY18265.1"/>
    </source>
</evidence>
<dbReference type="InParanoid" id="B4D560"/>
<dbReference type="EMBL" id="ABVL01000013">
    <property type="protein sequence ID" value="EDY18265.1"/>
    <property type="molecule type" value="Genomic_DNA"/>
</dbReference>